<accession>A0A0B0PVA9</accession>
<organism evidence="1 2">
    <name type="scientific">Gossypium arboreum</name>
    <name type="common">Tree cotton</name>
    <name type="synonym">Gossypium nanking</name>
    <dbReference type="NCBI Taxonomy" id="29729"/>
    <lineage>
        <taxon>Eukaryota</taxon>
        <taxon>Viridiplantae</taxon>
        <taxon>Streptophyta</taxon>
        <taxon>Embryophyta</taxon>
        <taxon>Tracheophyta</taxon>
        <taxon>Spermatophyta</taxon>
        <taxon>Magnoliopsida</taxon>
        <taxon>eudicotyledons</taxon>
        <taxon>Gunneridae</taxon>
        <taxon>Pentapetalae</taxon>
        <taxon>rosids</taxon>
        <taxon>malvids</taxon>
        <taxon>Malvales</taxon>
        <taxon>Malvaceae</taxon>
        <taxon>Malvoideae</taxon>
        <taxon>Gossypium</taxon>
    </lineage>
</organism>
<gene>
    <name evidence="1" type="ORF">F383_03863</name>
</gene>
<proteinExistence type="predicted"/>
<dbReference type="Proteomes" id="UP000032142">
    <property type="component" value="Unassembled WGS sequence"/>
</dbReference>
<name>A0A0B0PVA9_GOSAR</name>
<protein>
    <submittedName>
        <fullName evidence="1">Uncharacterized protein</fullName>
    </submittedName>
</protein>
<keyword evidence="2" id="KW-1185">Reference proteome</keyword>
<evidence type="ECO:0000313" key="1">
    <source>
        <dbReference type="EMBL" id="KHG28767.1"/>
    </source>
</evidence>
<evidence type="ECO:0000313" key="2">
    <source>
        <dbReference type="Proteomes" id="UP000032142"/>
    </source>
</evidence>
<reference evidence="2" key="1">
    <citation type="submission" date="2014-09" db="EMBL/GenBank/DDBJ databases">
        <authorList>
            <person name="Mudge J."/>
            <person name="Ramaraj T."/>
            <person name="Lindquist I.E."/>
            <person name="Bharti A.K."/>
            <person name="Sundararajan A."/>
            <person name="Cameron C.T."/>
            <person name="Woodward J.E."/>
            <person name="May G.D."/>
            <person name="Brubaker C."/>
            <person name="Broadhvest J."/>
            <person name="Wilkins T.A."/>
        </authorList>
    </citation>
    <scope>NUCLEOTIDE SEQUENCE</scope>
    <source>
        <strain evidence="2">cv. AKA8401</strain>
    </source>
</reference>
<dbReference type="EMBL" id="KN446327">
    <property type="protein sequence ID" value="KHG28767.1"/>
    <property type="molecule type" value="Genomic_DNA"/>
</dbReference>
<dbReference type="AlphaFoldDB" id="A0A0B0PVA9"/>
<sequence length="38" mass="4414">MKLTKHKENPKLLKKIEGRSLVLKMNPTSEMDQSAFLE</sequence>